<dbReference type="AlphaFoldDB" id="A0A6C1DXI7"/>
<keyword evidence="1" id="KW-0732">Signal</keyword>
<reference evidence="2 3" key="1">
    <citation type="journal article" date="2019" name="BMC Genomics">
        <title>Chromosome level assembly and comparative genome analysis confirm lager-brewing yeasts originated from a single hybridization.</title>
        <authorList>
            <person name="Salazar A.N."/>
            <person name="Gorter de Vries A.R."/>
            <person name="van den Broek M."/>
            <person name="Brouwers N."/>
            <person name="de la Torre Cortes P."/>
            <person name="Kuijpers N.G.A."/>
            <person name="Daran J.G."/>
            <person name="Abeel T."/>
        </authorList>
    </citation>
    <scope>NUCLEOTIDE SEQUENCE [LARGE SCALE GENOMIC DNA]</scope>
    <source>
        <strain evidence="2 3">CBS 1483</strain>
    </source>
</reference>
<name>A0A6C1DXI7_SACPS</name>
<evidence type="ECO:0000256" key="1">
    <source>
        <dbReference type="SAM" id="SignalP"/>
    </source>
</evidence>
<keyword evidence="3" id="KW-1185">Reference proteome</keyword>
<feature type="signal peptide" evidence="1">
    <location>
        <begin position="1"/>
        <end position="19"/>
    </location>
</feature>
<evidence type="ECO:0000313" key="2">
    <source>
        <dbReference type="EMBL" id="QID81762.1"/>
    </source>
</evidence>
<sequence>MKLSQVVVSAVAFTGLVSAANSSNSSSSKNAAQPIAGLNNGKVAGAAGVALAGALAFLI</sequence>
<evidence type="ECO:0000313" key="3">
    <source>
        <dbReference type="Proteomes" id="UP000501346"/>
    </source>
</evidence>
<dbReference type="EMBL" id="CP048994">
    <property type="protein sequence ID" value="QID81762.1"/>
    <property type="molecule type" value="Genomic_DNA"/>
</dbReference>
<feature type="chain" id="PRO_5025617158" evidence="1">
    <location>
        <begin position="20"/>
        <end position="59"/>
    </location>
</feature>
<proteinExistence type="predicted"/>
<protein>
    <submittedName>
        <fullName evidence="2">Hyperosmolarity-responsive protein</fullName>
    </submittedName>
</protein>
<accession>A0A6C1DXI7</accession>
<organism evidence="2 3">
    <name type="scientific">Saccharomyces pastorianus</name>
    <name type="common">Lager yeast</name>
    <name type="synonym">Saccharomyces cerevisiae x Saccharomyces eubayanus</name>
    <dbReference type="NCBI Taxonomy" id="27292"/>
    <lineage>
        <taxon>Eukaryota</taxon>
        <taxon>Fungi</taxon>
        <taxon>Dikarya</taxon>
        <taxon>Ascomycota</taxon>
        <taxon>Saccharomycotina</taxon>
        <taxon>Saccharomycetes</taxon>
        <taxon>Saccharomycetales</taxon>
        <taxon>Saccharomycetaceae</taxon>
        <taxon>Saccharomyces</taxon>
    </lineage>
</organism>
<dbReference type="Proteomes" id="UP000501346">
    <property type="component" value="Chromosome ScXIII"/>
</dbReference>
<gene>
    <name evidence="2" type="primary">HOR7_1</name>
    <name evidence="2" type="ORF">GRS66_004157</name>
</gene>